<proteinExistence type="predicted"/>
<sequence>MRKRDDSWFKDKVLLVQAQAISQILHEDELAFLADPGILEDAYDSDCDELNTAKVALMANLSHYGLDTLAKGDEHIAMDLCETAGKHKYLHTFFKFPAIKLSNKAWDEYVLCSSPQKSQAFEEVTVSFVFPREILNVLFQSFFFQLTQRQDTSKHFVEAIVVMPRSQSPFKSKSKALAHPFGFQLFVQY</sequence>
<protein>
    <submittedName>
        <fullName evidence="1">Uncharacterized protein</fullName>
    </submittedName>
</protein>
<organism evidence="1 2">
    <name type="scientific">Tanacetum coccineum</name>
    <dbReference type="NCBI Taxonomy" id="301880"/>
    <lineage>
        <taxon>Eukaryota</taxon>
        <taxon>Viridiplantae</taxon>
        <taxon>Streptophyta</taxon>
        <taxon>Embryophyta</taxon>
        <taxon>Tracheophyta</taxon>
        <taxon>Spermatophyta</taxon>
        <taxon>Magnoliopsida</taxon>
        <taxon>eudicotyledons</taxon>
        <taxon>Gunneridae</taxon>
        <taxon>Pentapetalae</taxon>
        <taxon>asterids</taxon>
        <taxon>campanulids</taxon>
        <taxon>Asterales</taxon>
        <taxon>Asteraceae</taxon>
        <taxon>Asteroideae</taxon>
        <taxon>Anthemideae</taxon>
        <taxon>Anthemidinae</taxon>
        <taxon>Tanacetum</taxon>
    </lineage>
</organism>
<name>A0ABQ5ISK8_9ASTR</name>
<reference evidence="1" key="1">
    <citation type="journal article" date="2022" name="Int. J. Mol. Sci.">
        <title>Draft Genome of Tanacetum Coccineum: Genomic Comparison of Closely Related Tanacetum-Family Plants.</title>
        <authorList>
            <person name="Yamashiro T."/>
            <person name="Shiraishi A."/>
            <person name="Nakayama K."/>
            <person name="Satake H."/>
        </authorList>
    </citation>
    <scope>NUCLEOTIDE SEQUENCE</scope>
</reference>
<dbReference type="EMBL" id="BQNB010021125">
    <property type="protein sequence ID" value="GJU03154.1"/>
    <property type="molecule type" value="Genomic_DNA"/>
</dbReference>
<reference evidence="1" key="2">
    <citation type="submission" date="2022-01" db="EMBL/GenBank/DDBJ databases">
        <authorList>
            <person name="Yamashiro T."/>
            <person name="Shiraishi A."/>
            <person name="Satake H."/>
            <person name="Nakayama K."/>
        </authorList>
    </citation>
    <scope>NUCLEOTIDE SEQUENCE</scope>
</reference>
<evidence type="ECO:0000313" key="1">
    <source>
        <dbReference type="EMBL" id="GJU03154.1"/>
    </source>
</evidence>
<comment type="caution">
    <text evidence="1">The sequence shown here is derived from an EMBL/GenBank/DDBJ whole genome shotgun (WGS) entry which is preliminary data.</text>
</comment>
<keyword evidence="2" id="KW-1185">Reference proteome</keyword>
<dbReference type="Proteomes" id="UP001151760">
    <property type="component" value="Unassembled WGS sequence"/>
</dbReference>
<accession>A0ABQ5ISK8</accession>
<gene>
    <name evidence="1" type="ORF">Tco_1113492</name>
</gene>
<evidence type="ECO:0000313" key="2">
    <source>
        <dbReference type="Proteomes" id="UP001151760"/>
    </source>
</evidence>